<dbReference type="InterPro" id="IPR005927">
    <property type="entry name" value="Tag_1.6-dipho_adolase"/>
</dbReference>
<name>A0A4R2N602_9PAST</name>
<dbReference type="UniPathway" id="UPA00704">
    <property type="reaction ID" value="UER00716"/>
</dbReference>
<dbReference type="InterPro" id="IPR013785">
    <property type="entry name" value="Aldolase_TIM"/>
</dbReference>
<evidence type="ECO:0000256" key="4">
    <source>
        <dbReference type="ARBA" id="ARBA00012905"/>
    </source>
</evidence>
<dbReference type="EC" id="4.1.2.40" evidence="4"/>
<dbReference type="SMART" id="SM01133">
    <property type="entry name" value="DeoC"/>
    <property type="match status" value="1"/>
</dbReference>
<protein>
    <recommendedName>
        <fullName evidence="4">tagatose-bisphosphate aldolase</fullName>
        <ecNumber evidence="4">4.1.2.40</ecNumber>
    </recommendedName>
</protein>
<dbReference type="OrthoDB" id="106309at2"/>
<dbReference type="NCBIfam" id="NF009498">
    <property type="entry name" value="PRK12858.1"/>
    <property type="match status" value="1"/>
</dbReference>
<dbReference type="HAMAP" id="MF_00734">
    <property type="entry name" value="LacD"/>
    <property type="match status" value="1"/>
</dbReference>
<dbReference type="GO" id="GO:0009024">
    <property type="term" value="F:tagatose-6-phosphate kinase activity"/>
    <property type="evidence" value="ECO:0007669"/>
    <property type="project" value="InterPro"/>
</dbReference>
<dbReference type="EMBL" id="SLXJ01000013">
    <property type="protein sequence ID" value="TCP16238.1"/>
    <property type="molecule type" value="Genomic_DNA"/>
</dbReference>
<evidence type="ECO:0000313" key="8">
    <source>
        <dbReference type="Proteomes" id="UP000295537"/>
    </source>
</evidence>
<evidence type="ECO:0000313" key="7">
    <source>
        <dbReference type="EMBL" id="TCP16238.1"/>
    </source>
</evidence>
<comment type="pathway">
    <text evidence="2">Carbohydrate metabolism; D-tagatose 6-phosphate degradation; D-glyceraldehyde 3-phosphate and glycerone phosphate from D-tagatose 6-phosphate: step 2/2.</text>
</comment>
<dbReference type="SUPFAM" id="SSF51569">
    <property type="entry name" value="Aldolase"/>
    <property type="match status" value="1"/>
</dbReference>
<sequence>MSKQINGLKKAELLKKMCNEQGIISALAIDQRGALKRMLGDDTTATQISEFKSLVSAILTPYASAILLDPEFGWEAANVRENKTGLMMAYEKTGYDKAVEGHFPDLIDEVSVFRLKQKGAEAVKLLLYVDVDESDCINDRKKAFVERVSSECKAEEIPLFLEILTYDANIDDEKEFARLKPHKVINAMRSYVDPKYGVDVFKVEVPVDMKYVEGFAEGEVLYSQQQAATYFAEQSSISALPFIFLSAGVSAKLFQQTLIFAKQAGSHYNGVLCGRATWAEGAKIYKAQGKSAAVEWLKTKGVQNIQELNAVLKNNATSIRF</sequence>
<keyword evidence="8" id="KW-1185">Reference proteome</keyword>
<dbReference type="Proteomes" id="UP000295537">
    <property type="component" value="Unassembled WGS sequence"/>
</dbReference>
<dbReference type="GO" id="GO:1902777">
    <property type="term" value="P:6-sulfoquinovose(1-) catabolic process"/>
    <property type="evidence" value="ECO:0007669"/>
    <property type="project" value="TreeGrafter"/>
</dbReference>
<organism evidence="7 8">
    <name type="scientific">Nicoletella semolina</name>
    <dbReference type="NCBI Taxonomy" id="271160"/>
    <lineage>
        <taxon>Bacteria</taxon>
        <taxon>Pseudomonadati</taxon>
        <taxon>Pseudomonadota</taxon>
        <taxon>Gammaproteobacteria</taxon>
        <taxon>Pasteurellales</taxon>
        <taxon>Pasteurellaceae</taxon>
        <taxon>Nicoletella</taxon>
    </lineage>
</organism>
<evidence type="ECO:0000256" key="3">
    <source>
        <dbReference type="ARBA" id="ARBA00008679"/>
    </source>
</evidence>
<proteinExistence type="inferred from homology"/>
<evidence type="ECO:0000256" key="1">
    <source>
        <dbReference type="ARBA" id="ARBA00000567"/>
    </source>
</evidence>
<keyword evidence="6" id="KW-0456">Lyase</keyword>
<dbReference type="GO" id="GO:2001059">
    <property type="term" value="P:D-tagatose 6-phosphate catabolic process"/>
    <property type="evidence" value="ECO:0007669"/>
    <property type="project" value="UniProtKB-UniPathway"/>
</dbReference>
<dbReference type="GO" id="GO:0061595">
    <property type="term" value="F:6-deoxy-6-sulfofructose-1-phosphate aldolase activity"/>
    <property type="evidence" value="ECO:0007669"/>
    <property type="project" value="TreeGrafter"/>
</dbReference>
<comment type="catalytic activity">
    <reaction evidence="1">
        <text>D-tagatofuranose 1,6-bisphosphate = D-glyceraldehyde 3-phosphate + dihydroxyacetone phosphate</text>
        <dbReference type="Rhea" id="RHEA:22948"/>
        <dbReference type="ChEBI" id="CHEBI:57642"/>
        <dbReference type="ChEBI" id="CHEBI:58694"/>
        <dbReference type="ChEBI" id="CHEBI:59776"/>
        <dbReference type="EC" id="4.1.2.40"/>
    </reaction>
</comment>
<dbReference type="GO" id="GO:0019512">
    <property type="term" value="P:lactose catabolic process via tagatose-6-phosphate"/>
    <property type="evidence" value="ECO:0007669"/>
    <property type="project" value="InterPro"/>
</dbReference>
<dbReference type="RefSeq" id="WP_132501852.1">
    <property type="nucleotide sequence ID" value="NZ_LVXA01000001.1"/>
</dbReference>
<dbReference type="NCBIfam" id="NF009065">
    <property type="entry name" value="PRK12399.1"/>
    <property type="match status" value="1"/>
</dbReference>
<evidence type="ECO:0000256" key="5">
    <source>
        <dbReference type="ARBA" id="ARBA00022736"/>
    </source>
</evidence>
<evidence type="ECO:0000256" key="6">
    <source>
        <dbReference type="ARBA" id="ARBA00023239"/>
    </source>
</evidence>
<dbReference type="Pfam" id="PF01791">
    <property type="entry name" value="DeoC"/>
    <property type="match status" value="1"/>
</dbReference>
<dbReference type="AlphaFoldDB" id="A0A4R2N602"/>
<dbReference type="PANTHER" id="PTHR39340">
    <property type="entry name" value="SULFOFRUCTOSEPHOSPHATE ALDOLASE"/>
    <property type="match status" value="1"/>
</dbReference>
<comment type="similarity">
    <text evidence="3">Belongs to the aldolase LacD family.</text>
</comment>
<dbReference type="GO" id="GO:0009025">
    <property type="term" value="F:tagatose-bisphosphate aldolase activity"/>
    <property type="evidence" value="ECO:0007669"/>
    <property type="project" value="UniProtKB-EC"/>
</dbReference>
<keyword evidence="5" id="KW-0423">Lactose metabolism</keyword>
<reference evidence="7 8" key="1">
    <citation type="submission" date="2019-03" db="EMBL/GenBank/DDBJ databases">
        <title>Genomic Encyclopedia of Type Strains, Phase IV (KMG-IV): sequencing the most valuable type-strain genomes for metagenomic binning, comparative biology and taxonomic classification.</title>
        <authorList>
            <person name="Goeker M."/>
        </authorList>
    </citation>
    <scope>NUCLEOTIDE SEQUENCE [LARGE SCALE GENOMIC DNA]</scope>
    <source>
        <strain evidence="7 8">DSM 16380</strain>
    </source>
</reference>
<comment type="caution">
    <text evidence="7">The sequence shown here is derived from an EMBL/GenBank/DDBJ whole genome shotgun (WGS) entry which is preliminary data.</text>
</comment>
<dbReference type="InterPro" id="IPR002915">
    <property type="entry name" value="DeoC/FbaB/LacD_aldolase"/>
</dbReference>
<dbReference type="PANTHER" id="PTHR39340:SF1">
    <property type="entry name" value="SULFOFRUCTOSEPHOSPHATE ALDOLASE"/>
    <property type="match status" value="1"/>
</dbReference>
<dbReference type="Gene3D" id="3.20.20.70">
    <property type="entry name" value="Aldolase class I"/>
    <property type="match status" value="1"/>
</dbReference>
<gene>
    <name evidence="7" type="ORF">EV693_11337</name>
</gene>
<evidence type="ECO:0000256" key="2">
    <source>
        <dbReference type="ARBA" id="ARBA00005191"/>
    </source>
</evidence>
<accession>A0A4R2N602</accession>
<dbReference type="InterPro" id="IPR050552">
    <property type="entry name" value="LacD_aldolase"/>
</dbReference>